<dbReference type="AlphaFoldDB" id="A0A7D9INW0"/>
<comment type="caution">
    <text evidence="1">The sequence shown here is derived from an EMBL/GenBank/DDBJ whole genome shotgun (WGS) entry which is preliminary data.</text>
</comment>
<organism evidence="1 2">
    <name type="scientific">Paramuricea clavata</name>
    <name type="common">Red gorgonian</name>
    <name type="synonym">Violescent sea-whip</name>
    <dbReference type="NCBI Taxonomy" id="317549"/>
    <lineage>
        <taxon>Eukaryota</taxon>
        <taxon>Metazoa</taxon>
        <taxon>Cnidaria</taxon>
        <taxon>Anthozoa</taxon>
        <taxon>Octocorallia</taxon>
        <taxon>Malacalcyonacea</taxon>
        <taxon>Plexauridae</taxon>
        <taxon>Paramuricea</taxon>
    </lineage>
</organism>
<gene>
    <name evidence="1" type="ORF">PACLA_8A057485</name>
</gene>
<reference evidence="1" key="1">
    <citation type="submission" date="2020-04" db="EMBL/GenBank/DDBJ databases">
        <authorList>
            <person name="Alioto T."/>
            <person name="Alioto T."/>
            <person name="Gomez Garrido J."/>
        </authorList>
    </citation>
    <scope>NUCLEOTIDE SEQUENCE</scope>
    <source>
        <strain evidence="1">A484AB</strain>
    </source>
</reference>
<proteinExistence type="predicted"/>
<evidence type="ECO:0000313" key="1">
    <source>
        <dbReference type="EMBL" id="CAB4010405.1"/>
    </source>
</evidence>
<protein>
    <submittedName>
        <fullName evidence="1">Uncharacterized protein</fullName>
    </submittedName>
</protein>
<dbReference type="PANTHER" id="PTHR47510">
    <property type="entry name" value="REVERSE TRANSCRIPTASE DOMAIN-CONTAINING PROTEIN"/>
    <property type="match status" value="1"/>
</dbReference>
<dbReference type="OrthoDB" id="6158911at2759"/>
<evidence type="ECO:0000313" key="2">
    <source>
        <dbReference type="Proteomes" id="UP001152795"/>
    </source>
</evidence>
<feature type="non-terminal residue" evidence="1">
    <location>
        <position position="1"/>
    </location>
</feature>
<dbReference type="PANTHER" id="PTHR47510:SF3">
    <property type="entry name" value="ENDO_EXONUCLEASE_PHOSPHATASE DOMAIN-CONTAINING PROTEIN"/>
    <property type="match status" value="1"/>
</dbReference>
<accession>A0A7D9INW0</accession>
<dbReference type="Proteomes" id="UP001152795">
    <property type="component" value="Unassembled WGS sequence"/>
</dbReference>
<dbReference type="EMBL" id="CACRXK020006773">
    <property type="protein sequence ID" value="CAB4010405.1"/>
    <property type="molecule type" value="Genomic_DNA"/>
</dbReference>
<sequence length="204" mass="22841">DETVLANDIGNVFVQKISSIRDELDNVVPQDFATETCNVVPSFGSFVSLSEDDVRALITTSKVTSCSLDPIPTTLLLKCIDTLLPVVTKVINVSLESGYFPRDWKEAVVLPLLKKLGLELAFKNLRPISNLAFVSKLIERAVFNQTHDHLQRSRLYPLFQSAYRKYHSTETALLRVTNDILLNMNSQRVTLLVLLDLSSAFDNS</sequence>
<keyword evidence="2" id="KW-1185">Reference proteome</keyword>
<name>A0A7D9INW0_PARCT</name>